<dbReference type="EMBL" id="CP097218">
    <property type="protein sequence ID" value="UQN29725.1"/>
    <property type="molecule type" value="Genomic_DNA"/>
</dbReference>
<evidence type="ECO:0000256" key="1">
    <source>
        <dbReference type="ARBA" id="ARBA00005525"/>
    </source>
</evidence>
<evidence type="ECO:0000256" key="2">
    <source>
        <dbReference type="ARBA" id="ARBA00022857"/>
    </source>
</evidence>
<name>A0ABY4N951_9MICO</name>
<dbReference type="SUPFAM" id="SSF48179">
    <property type="entry name" value="6-phosphogluconate dehydrogenase C-terminal domain-like"/>
    <property type="match status" value="1"/>
</dbReference>
<feature type="region of interest" description="Disordered" evidence="6">
    <location>
        <begin position="1"/>
        <end position="21"/>
    </location>
</feature>
<dbReference type="Gene3D" id="1.10.3730.10">
    <property type="entry name" value="ProC C-terminal domain-like"/>
    <property type="match status" value="1"/>
</dbReference>
<dbReference type="HAMAP" id="MF_01925">
    <property type="entry name" value="P5C_reductase"/>
    <property type="match status" value="1"/>
</dbReference>
<evidence type="ECO:0000313" key="9">
    <source>
        <dbReference type="EMBL" id="UQN29725.1"/>
    </source>
</evidence>
<evidence type="ECO:0000259" key="8">
    <source>
        <dbReference type="Pfam" id="PF14748"/>
    </source>
</evidence>
<feature type="domain" description="Pyrroline-5-carboxylate reductase dimerisation" evidence="8">
    <location>
        <begin position="183"/>
        <end position="287"/>
    </location>
</feature>
<keyword evidence="3 4" id="KW-0560">Oxidoreductase</keyword>
<accession>A0ABY4N951</accession>
<dbReference type="RefSeq" id="WP_249478911.1">
    <property type="nucleotide sequence ID" value="NZ_CP097218.1"/>
</dbReference>
<keyword evidence="2 4" id="KW-0521">NADP</keyword>
<comment type="pathway">
    <text evidence="4">Amino-acid biosynthesis; L-proline biosynthesis; L-proline from L-glutamate 5-semialdehyde: step 1/1.</text>
</comment>
<dbReference type="Pfam" id="PF03807">
    <property type="entry name" value="F420_oxidored"/>
    <property type="match status" value="1"/>
</dbReference>
<dbReference type="PIRSF" id="PIRSF000193">
    <property type="entry name" value="Pyrrol-5-carb_rd"/>
    <property type="match status" value="1"/>
</dbReference>
<dbReference type="InterPro" id="IPR028939">
    <property type="entry name" value="P5C_Rdtase_cat_N"/>
</dbReference>
<evidence type="ECO:0000256" key="6">
    <source>
        <dbReference type="SAM" id="MobiDB-lite"/>
    </source>
</evidence>
<keyword evidence="10" id="KW-1185">Reference proteome</keyword>
<evidence type="ECO:0000256" key="5">
    <source>
        <dbReference type="NCBIfam" id="TIGR00112"/>
    </source>
</evidence>
<comment type="subcellular location">
    <subcellularLocation>
        <location evidence="4">Cytoplasm</location>
    </subcellularLocation>
</comment>
<proteinExistence type="inferred from homology"/>
<evidence type="ECO:0000256" key="4">
    <source>
        <dbReference type="HAMAP-Rule" id="MF_01925"/>
    </source>
</evidence>
<sequence>MTDQTSPETTSATSSTASDGTPDLSAVTVSVLGAGNMGGAFVRAMLAAGVSPQNLRVVNSSDASSRRAADELGATAGSVSDLTGSDVVVLGVKPYQLDAVMPEVRSALAEDTLVICIAAGTSLAALTEALGGHTQLVRAMPNTPMSVGEGVTHLMASDDATESSVELARALLAAAGIVVDLPEEKGHAMIGAAGSASAFVFTIVDAMIDEAVRQGIPRPEATRVVLQTVRGAATLLQETGQHPAVARGAVMSPGGTTAEGIAALERGGIRPALAGAMDAAARKSRAMSGE</sequence>
<dbReference type="PANTHER" id="PTHR11645">
    <property type="entry name" value="PYRROLINE-5-CARBOXYLATE REDUCTASE"/>
    <property type="match status" value="1"/>
</dbReference>
<comment type="function">
    <text evidence="4">Catalyzes the reduction of 1-pyrroline-5-carboxylate (PCA) to L-proline.</text>
</comment>
<dbReference type="InterPro" id="IPR029036">
    <property type="entry name" value="P5CR_dimer"/>
</dbReference>
<dbReference type="Pfam" id="PF14748">
    <property type="entry name" value="P5CR_dimer"/>
    <property type="match status" value="1"/>
</dbReference>
<feature type="domain" description="Pyrroline-5-carboxylate reductase catalytic N-terminal" evidence="7">
    <location>
        <begin position="29"/>
        <end position="120"/>
    </location>
</feature>
<gene>
    <name evidence="4 9" type="primary">proC</name>
    <name evidence="9" type="ORF">M4486_19190</name>
</gene>
<dbReference type="SUPFAM" id="SSF51735">
    <property type="entry name" value="NAD(P)-binding Rossmann-fold domains"/>
    <property type="match status" value="1"/>
</dbReference>
<protein>
    <recommendedName>
        <fullName evidence="4 5">Pyrroline-5-carboxylate reductase</fullName>
        <shortName evidence="4">P5C reductase</shortName>
        <shortName evidence="4">P5CR</shortName>
        <ecNumber evidence="4 5">1.5.1.2</ecNumber>
    </recommendedName>
    <alternativeName>
        <fullName evidence="4">PCA reductase</fullName>
    </alternativeName>
</protein>
<evidence type="ECO:0000259" key="7">
    <source>
        <dbReference type="Pfam" id="PF03807"/>
    </source>
</evidence>
<keyword evidence="4" id="KW-0028">Amino-acid biosynthesis</keyword>
<dbReference type="Proteomes" id="UP001055868">
    <property type="component" value="Chromosome"/>
</dbReference>
<keyword evidence="4" id="KW-0641">Proline biosynthesis</keyword>
<dbReference type="InterPro" id="IPR036291">
    <property type="entry name" value="NAD(P)-bd_dom_sf"/>
</dbReference>
<comment type="catalytic activity">
    <reaction evidence="4">
        <text>L-proline + NADP(+) = (S)-1-pyrroline-5-carboxylate + NADPH + 2 H(+)</text>
        <dbReference type="Rhea" id="RHEA:14109"/>
        <dbReference type="ChEBI" id="CHEBI:15378"/>
        <dbReference type="ChEBI" id="CHEBI:17388"/>
        <dbReference type="ChEBI" id="CHEBI:57783"/>
        <dbReference type="ChEBI" id="CHEBI:58349"/>
        <dbReference type="ChEBI" id="CHEBI:60039"/>
        <dbReference type="EC" id="1.5.1.2"/>
    </reaction>
</comment>
<feature type="compositionally biased region" description="Low complexity" evidence="6">
    <location>
        <begin position="1"/>
        <end position="18"/>
    </location>
</feature>
<keyword evidence="4" id="KW-0963">Cytoplasm</keyword>
<evidence type="ECO:0000313" key="10">
    <source>
        <dbReference type="Proteomes" id="UP001055868"/>
    </source>
</evidence>
<organism evidence="9 10">
    <name type="scientific">Brachybacterium kimchii</name>
    <dbReference type="NCBI Taxonomy" id="2942909"/>
    <lineage>
        <taxon>Bacteria</taxon>
        <taxon>Bacillati</taxon>
        <taxon>Actinomycetota</taxon>
        <taxon>Actinomycetes</taxon>
        <taxon>Micrococcales</taxon>
        <taxon>Dermabacteraceae</taxon>
        <taxon>Brachybacterium</taxon>
    </lineage>
</organism>
<dbReference type="InterPro" id="IPR008927">
    <property type="entry name" value="6-PGluconate_DH-like_C_sf"/>
</dbReference>
<dbReference type="EC" id="1.5.1.2" evidence="4 5"/>
<evidence type="ECO:0000256" key="3">
    <source>
        <dbReference type="ARBA" id="ARBA00023002"/>
    </source>
</evidence>
<dbReference type="InterPro" id="IPR000304">
    <property type="entry name" value="Pyrroline-COOH_reductase"/>
</dbReference>
<reference evidence="9" key="1">
    <citation type="submission" date="2022-05" db="EMBL/GenBank/DDBJ databases">
        <title>Genomic analysis of Brachybacterium sp. CBA3104.</title>
        <authorList>
            <person name="Roh S.W."/>
            <person name="Kim Y.B."/>
            <person name="Kim Y."/>
        </authorList>
    </citation>
    <scope>NUCLEOTIDE SEQUENCE</scope>
    <source>
        <strain evidence="9">CBA3104</strain>
    </source>
</reference>
<dbReference type="PANTHER" id="PTHR11645:SF0">
    <property type="entry name" value="PYRROLINE-5-CARBOXYLATE REDUCTASE 3"/>
    <property type="match status" value="1"/>
</dbReference>
<comment type="catalytic activity">
    <reaction evidence="4">
        <text>L-proline + NAD(+) = (S)-1-pyrroline-5-carboxylate + NADH + 2 H(+)</text>
        <dbReference type="Rhea" id="RHEA:14105"/>
        <dbReference type="ChEBI" id="CHEBI:15378"/>
        <dbReference type="ChEBI" id="CHEBI:17388"/>
        <dbReference type="ChEBI" id="CHEBI:57540"/>
        <dbReference type="ChEBI" id="CHEBI:57945"/>
        <dbReference type="ChEBI" id="CHEBI:60039"/>
        <dbReference type="EC" id="1.5.1.2"/>
    </reaction>
</comment>
<dbReference type="GO" id="GO:0004735">
    <property type="term" value="F:pyrroline-5-carboxylate reductase activity"/>
    <property type="evidence" value="ECO:0007669"/>
    <property type="project" value="UniProtKB-EC"/>
</dbReference>
<dbReference type="NCBIfam" id="TIGR00112">
    <property type="entry name" value="proC"/>
    <property type="match status" value="1"/>
</dbReference>
<dbReference type="Gene3D" id="3.40.50.720">
    <property type="entry name" value="NAD(P)-binding Rossmann-like Domain"/>
    <property type="match status" value="1"/>
</dbReference>
<comment type="similarity">
    <text evidence="1 4">Belongs to the pyrroline-5-carboxylate reductase family.</text>
</comment>